<dbReference type="InterPro" id="IPR025657">
    <property type="entry name" value="RadC_JAB"/>
</dbReference>
<gene>
    <name evidence="7" type="primary">radC</name>
    <name evidence="7" type="ORF">D5R81_03880</name>
</gene>
<dbReference type="PROSITE" id="PS01302">
    <property type="entry name" value="UPF0758"/>
    <property type="match status" value="1"/>
</dbReference>
<dbReference type="Proteomes" id="UP000273022">
    <property type="component" value="Unassembled WGS sequence"/>
</dbReference>
<evidence type="ECO:0000259" key="6">
    <source>
        <dbReference type="PROSITE" id="PS50249"/>
    </source>
</evidence>
<dbReference type="GO" id="GO:0006508">
    <property type="term" value="P:proteolysis"/>
    <property type="evidence" value="ECO:0007669"/>
    <property type="project" value="UniProtKB-KW"/>
</dbReference>
<dbReference type="NCBIfam" id="TIGR00608">
    <property type="entry name" value="radc"/>
    <property type="match status" value="1"/>
</dbReference>
<dbReference type="CDD" id="cd08071">
    <property type="entry name" value="MPN_DUF2466"/>
    <property type="match status" value="1"/>
</dbReference>
<comment type="caution">
    <text evidence="7">The sequence shown here is derived from an EMBL/GenBank/DDBJ whole genome shotgun (WGS) entry which is preliminary data.</text>
</comment>
<keyword evidence="2" id="KW-0479">Metal-binding</keyword>
<dbReference type="PANTHER" id="PTHR30471:SF6">
    <property type="entry name" value="UPF0758 PROTEIN VC_0510"/>
    <property type="match status" value="1"/>
</dbReference>
<keyword evidence="5" id="KW-0482">Metalloprotease</keyword>
<dbReference type="OrthoDB" id="9804482at2"/>
<evidence type="ECO:0000256" key="4">
    <source>
        <dbReference type="ARBA" id="ARBA00022833"/>
    </source>
</evidence>
<proteinExistence type="predicted"/>
<dbReference type="GO" id="GO:0046872">
    <property type="term" value="F:metal ion binding"/>
    <property type="evidence" value="ECO:0007669"/>
    <property type="project" value="UniProtKB-KW"/>
</dbReference>
<dbReference type="EMBL" id="QYYH01000016">
    <property type="protein sequence ID" value="RJY18738.1"/>
    <property type="molecule type" value="Genomic_DNA"/>
</dbReference>
<dbReference type="RefSeq" id="WP_121852343.1">
    <property type="nucleotide sequence ID" value="NZ_CP037952.1"/>
</dbReference>
<dbReference type="Gene3D" id="3.40.140.10">
    <property type="entry name" value="Cytidine Deaminase, domain 2"/>
    <property type="match status" value="1"/>
</dbReference>
<keyword evidence="1" id="KW-0645">Protease</keyword>
<evidence type="ECO:0000256" key="3">
    <source>
        <dbReference type="ARBA" id="ARBA00022801"/>
    </source>
</evidence>
<evidence type="ECO:0000256" key="1">
    <source>
        <dbReference type="ARBA" id="ARBA00022670"/>
    </source>
</evidence>
<dbReference type="PANTHER" id="PTHR30471">
    <property type="entry name" value="DNA REPAIR PROTEIN RADC"/>
    <property type="match status" value="1"/>
</dbReference>
<name>A0A3A6UI50_9GAMM</name>
<dbReference type="InterPro" id="IPR001405">
    <property type="entry name" value="UPF0758"/>
</dbReference>
<sequence>MSDVEPPQSSLLALNGYELLEKAAQFLAQQFSDKDVYANPDTTKAFLSCKLAHLEREVFAIMLLNNQHQLIQYQELFLGSIDGAQVHPREVVKVALKYNAAAVIVAHNHPSGVAEPSEADKHLTQRLVDALSLIDVRVLDPIVIGKEPVSFAERGYLNTGGAYEA</sequence>
<evidence type="ECO:0000256" key="2">
    <source>
        <dbReference type="ARBA" id="ARBA00022723"/>
    </source>
</evidence>
<keyword evidence="3" id="KW-0378">Hydrolase</keyword>
<dbReference type="AlphaFoldDB" id="A0A3A6UI50"/>
<protein>
    <submittedName>
        <fullName evidence="7">DNA repair protein RadC</fullName>
    </submittedName>
</protein>
<evidence type="ECO:0000313" key="7">
    <source>
        <dbReference type="EMBL" id="RJY18738.1"/>
    </source>
</evidence>
<dbReference type="InterPro" id="IPR020891">
    <property type="entry name" value="UPF0758_CS"/>
</dbReference>
<dbReference type="SUPFAM" id="SSF102712">
    <property type="entry name" value="JAB1/MPN domain"/>
    <property type="match status" value="1"/>
</dbReference>
<dbReference type="GO" id="GO:0008237">
    <property type="term" value="F:metallopeptidase activity"/>
    <property type="evidence" value="ECO:0007669"/>
    <property type="project" value="UniProtKB-KW"/>
</dbReference>
<keyword evidence="8" id="KW-1185">Reference proteome</keyword>
<accession>A0A3A6UI50</accession>
<dbReference type="PROSITE" id="PS50249">
    <property type="entry name" value="MPN"/>
    <property type="match status" value="1"/>
</dbReference>
<organism evidence="7 8">
    <name type="scientific">Parashewanella spongiae</name>
    <dbReference type="NCBI Taxonomy" id="342950"/>
    <lineage>
        <taxon>Bacteria</taxon>
        <taxon>Pseudomonadati</taxon>
        <taxon>Pseudomonadota</taxon>
        <taxon>Gammaproteobacteria</taxon>
        <taxon>Alteromonadales</taxon>
        <taxon>Shewanellaceae</taxon>
        <taxon>Parashewanella</taxon>
    </lineage>
</organism>
<reference evidence="7 8" key="1">
    <citation type="submission" date="2018-09" db="EMBL/GenBank/DDBJ databases">
        <title>Phylogeny of the Shewanellaceae, and recommendation for two new genera, Pseudoshewanella and Parashewanella.</title>
        <authorList>
            <person name="Wang G."/>
        </authorList>
    </citation>
    <scope>NUCLEOTIDE SEQUENCE [LARGE SCALE GENOMIC DNA]</scope>
    <source>
        <strain evidence="7 8">KCTC 22492</strain>
    </source>
</reference>
<keyword evidence="4" id="KW-0862">Zinc</keyword>
<feature type="domain" description="MPN" evidence="6">
    <location>
        <begin position="36"/>
        <end position="157"/>
    </location>
</feature>
<evidence type="ECO:0000313" key="8">
    <source>
        <dbReference type="Proteomes" id="UP000273022"/>
    </source>
</evidence>
<evidence type="ECO:0000256" key="5">
    <source>
        <dbReference type="ARBA" id="ARBA00023049"/>
    </source>
</evidence>
<dbReference type="InterPro" id="IPR037518">
    <property type="entry name" value="MPN"/>
</dbReference>
<dbReference type="Pfam" id="PF04002">
    <property type="entry name" value="RadC"/>
    <property type="match status" value="1"/>
</dbReference>